<dbReference type="EMBL" id="LLXI01002840">
    <property type="protein sequence ID" value="PKY58085.1"/>
    <property type="molecule type" value="Genomic_DNA"/>
</dbReference>
<dbReference type="VEuPathDB" id="FungiDB:FUN_017596"/>
<keyword evidence="5" id="KW-0862">Zinc</keyword>
<dbReference type="PROSITE" id="PS51981">
    <property type="entry name" value="ZF_RZ"/>
    <property type="match status" value="1"/>
</dbReference>
<comment type="subcellular location">
    <subcellularLocation>
        <location evidence="1">Cytoplasm</location>
    </subcellularLocation>
</comment>
<accession>A0A2I1HGT1</accession>
<dbReference type="InterPro" id="IPR046439">
    <property type="entry name" value="ZF_RZ_dom"/>
</dbReference>
<dbReference type="GO" id="GO:0005737">
    <property type="term" value="C:cytoplasm"/>
    <property type="evidence" value="ECO:0007669"/>
    <property type="project" value="UniProtKB-SubCell"/>
</dbReference>
<dbReference type="Gene3D" id="3.40.50.300">
    <property type="entry name" value="P-loop containing nucleotide triphosphate hydrolases"/>
    <property type="match status" value="1"/>
</dbReference>
<keyword evidence="2" id="KW-0963">Cytoplasm</keyword>
<evidence type="ECO:0000256" key="6">
    <source>
        <dbReference type="ARBA" id="ARBA00022859"/>
    </source>
</evidence>
<evidence type="ECO:0000256" key="5">
    <source>
        <dbReference type="ARBA" id="ARBA00022833"/>
    </source>
</evidence>
<dbReference type="AlphaFoldDB" id="A0A2I1HGT1"/>
<organism evidence="8 9">
    <name type="scientific">Rhizophagus irregularis</name>
    <dbReference type="NCBI Taxonomy" id="588596"/>
    <lineage>
        <taxon>Eukaryota</taxon>
        <taxon>Fungi</taxon>
        <taxon>Fungi incertae sedis</taxon>
        <taxon>Mucoromycota</taxon>
        <taxon>Glomeromycotina</taxon>
        <taxon>Glomeromycetes</taxon>
        <taxon>Glomerales</taxon>
        <taxon>Glomeraceae</taxon>
        <taxon>Rhizophagus</taxon>
    </lineage>
</organism>
<dbReference type="InterPro" id="IPR027417">
    <property type="entry name" value="P-loop_NTPase"/>
</dbReference>
<dbReference type="CDD" id="cd06008">
    <property type="entry name" value="NF-X1-zinc-finger"/>
    <property type="match status" value="1"/>
</dbReference>
<feature type="domain" description="RZ-type" evidence="7">
    <location>
        <begin position="750"/>
        <end position="809"/>
    </location>
</feature>
<evidence type="ECO:0000259" key="7">
    <source>
        <dbReference type="PROSITE" id="PS51981"/>
    </source>
</evidence>
<protein>
    <recommendedName>
        <fullName evidence="7">RZ-type domain-containing protein</fullName>
    </recommendedName>
</protein>
<keyword evidence="3" id="KW-0479">Metal-binding</keyword>
<dbReference type="Proteomes" id="UP000234323">
    <property type="component" value="Unassembled WGS sequence"/>
</dbReference>
<keyword evidence="6" id="KW-0391">Immunity</keyword>
<evidence type="ECO:0000256" key="4">
    <source>
        <dbReference type="ARBA" id="ARBA00022771"/>
    </source>
</evidence>
<sequence length="809" mass="92941">MTGHNRLMTVTVAIPRSNVLLSRARKGMYLIGNSDLMAMKSKMWAPVISILHERNQVGFGMPIVCNNHPDYKNIIVEPDQFEKVSPDGGCNKNYCEFLVGDIILPGCGHELKNTKCWQDRAKDSIKCKTKVPKKLLHCEHYKNIYCSEPVSTNEKCIEKCRKQLECGHECLSDCGKCQNISKQETEEGTNIIGLIERTQHGKCQTACGKFLFCGHRCKSHCHKGKECPPCKDNCTVICEHTSCNKRCLEPCAVCAENCSWECEHQGRCELSCGVPCYRLPCNERCNKILECGHNCAGVCGEICPSKDFCVDCASEEVKNQVSDINSKSTFSETDWNEKKMIVLTCKHVYTMETMDMLMEMKNYYEGSIEEGWTSVKILPALLMNTKTCPTCGTPIKNVKRYGRIINKYTLDMQNKKFLLKYDSKLKEIIMQIITFRDEMIVRRNELKDALPKQETRPMKVVLEVRNKAVNKKLPEIIPHAYFESIGMYHGFDRKSKKAWVAHVNKLLVNYQKLVLIAEATKFPPHKKAFDVAASNLYRDKLENEDSYDYFVEKLLNLPILDDYASGSSPPVMNTLSSISSETFQEMLSRVGISIAKVDRRIYLDAFFEIVNIQKILHREILFIIQELSKESIPTASIIENTIREIAESTHYSRHLLLVNVEILEFDLKLLTYKLRFPSNESTDFYDTKALQERITEKCEDIKKRIINIIESQRYKNTEEEFKNDIHSRLVNLLENCNEIENWDVNTTDTLNIEEILETHQAIKTKRSGHWYECPNGHPCMIEDYDGAMQMNKCSDCNEQIGGESHQLTE</sequence>
<evidence type="ECO:0000256" key="1">
    <source>
        <dbReference type="ARBA" id="ARBA00004496"/>
    </source>
</evidence>
<comment type="caution">
    <text evidence="8">The sequence shown here is derived from an EMBL/GenBank/DDBJ whole genome shotgun (WGS) entry which is preliminary data.</text>
</comment>
<dbReference type="GO" id="GO:0008270">
    <property type="term" value="F:zinc ion binding"/>
    <property type="evidence" value="ECO:0007669"/>
    <property type="project" value="UniProtKB-KW"/>
</dbReference>
<evidence type="ECO:0000256" key="3">
    <source>
        <dbReference type="ARBA" id="ARBA00022723"/>
    </source>
</evidence>
<evidence type="ECO:0000313" key="8">
    <source>
        <dbReference type="EMBL" id="PKY58085.1"/>
    </source>
</evidence>
<dbReference type="GO" id="GO:0002376">
    <property type="term" value="P:immune system process"/>
    <property type="evidence" value="ECO:0007669"/>
    <property type="project" value="UniProtKB-KW"/>
</dbReference>
<name>A0A2I1HGT1_9GLOM</name>
<dbReference type="VEuPathDB" id="FungiDB:RhiirA1_532871"/>
<gene>
    <name evidence="8" type="ORF">RhiirA4_511672</name>
</gene>
<dbReference type="Pfam" id="PF20173">
    <property type="entry name" value="ZnF_RZ-type"/>
    <property type="match status" value="1"/>
</dbReference>
<keyword evidence="4" id="KW-0863">Zinc-finger</keyword>
<keyword evidence="9" id="KW-1185">Reference proteome</keyword>
<evidence type="ECO:0000313" key="9">
    <source>
        <dbReference type="Proteomes" id="UP000234323"/>
    </source>
</evidence>
<reference evidence="8 9" key="1">
    <citation type="submission" date="2015-10" db="EMBL/GenBank/DDBJ databases">
        <title>Genome analyses suggest a sexual origin of heterokaryosis in a supposedly ancient asexual fungus.</title>
        <authorList>
            <person name="Ropars J."/>
            <person name="Sedzielewska K."/>
            <person name="Noel J."/>
            <person name="Charron P."/>
            <person name="Farinelli L."/>
            <person name="Marton T."/>
            <person name="Kruger M."/>
            <person name="Pelin A."/>
            <person name="Brachmann A."/>
            <person name="Corradi N."/>
        </authorList>
    </citation>
    <scope>NUCLEOTIDE SEQUENCE [LARGE SCALE GENOMIC DNA]</scope>
    <source>
        <strain evidence="8 9">A4</strain>
    </source>
</reference>
<proteinExistence type="predicted"/>
<evidence type="ECO:0000256" key="2">
    <source>
        <dbReference type="ARBA" id="ARBA00022490"/>
    </source>
</evidence>